<dbReference type="Proteomes" id="UP000004982">
    <property type="component" value="Unassembled WGS sequence"/>
</dbReference>
<dbReference type="InterPro" id="IPR004183">
    <property type="entry name" value="Xdiol_dOase_suB"/>
</dbReference>
<comment type="cofactor">
    <cofactor evidence="1">
        <name>Zn(2+)</name>
        <dbReference type="ChEBI" id="CHEBI:29105"/>
    </cofactor>
</comment>
<organism evidence="7 8">
    <name type="scientific">Neisseria macacae ATCC 33926</name>
    <dbReference type="NCBI Taxonomy" id="997348"/>
    <lineage>
        <taxon>Bacteria</taxon>
        <taxon>Pseudomonadati</taxon>
        <taxon>Pseudomonadota</taxon>
        <taxon>Betaproteobacteria</taxon>
        <taxon>Neisseriales</taxon>
        <taxon>Neisseriaceae</taxon>
        <taxon>Neisseria</taxon>
    </lineage>
</organism>
<dbReference type="Gene3D" id="3.40.830.10">
    <property type="entry name" value="LigB-like"/>
    <property type="match status" value="1"/>
</dbReference>
<dbReference type="PANTHER" id="PTHR30096">
    <property type="entry name" value="4,5-DOPA DIOXYGENASE EXTRADIOL-LIKE PROTEIN"/>
    <property type="match status" value="1"/>
</dbReference>
<evidence type="ECO:0000259" key="6">
    <source>
        <dbReference type="Pfam" id="PF02900"/>
    </source>
</evidence>
<evidence type="ECO:0000256" key="5">
    <source>
        <dbReference type="ARBA" id="ARBA00023002"/>
    </source>
</evidence>
<dbReference type="EMBL" id="AFQE01000165">
    <property type="protein sequence ID" value="EGQ73521.1"/>
    <property type="molecule type" value="Genomic_DNA"/>
</dbReference>
<protein>
    <recommendedName>
        <fullName evidence="6">Extradiol ring-cleavage dioxygenase class III enzyme subunit B domain-containing protein</fullName>
    </recommendedName>
</protein>
<evidence type="ECO:0000313" key="8">
    <source>
        <dbReference type="Proteomes" id="UP000004982"/>
    </source>
</evidence>
<dbReference type="InterPro" id="IPR014436">
    <property type="entry name" value="Extradiol_dOase_DODA"/>
</dbReference>
<evidence type="ECO:0000256" key="2">
    <source>
        <dbReference type="ARBA" id="ARBA00007581"/>
    </source>
</evidence>
<dbReference type="PANTHER" id="PTHR30096:SF0">
    <property type="entry name" value="4,5-DOPA DIOXYGENASE EXTRADIOL-LIKE PROTEIN"/>
    <property type="match status" value="1"/>
</dbReference>
<dbReference type="GO" id="GO:0008198">
    <property type="term" value="F:ferrous iron binding"/>
    <property type="evidence" value="ECO:0007669"/>
    <property type="project" value="InterPro"/>
</dbReference>
<evidence type="ECO:0000313" key="7">
    <source>
        <dbReference type="EMBL" id="EGQ73521.1"/>
    </source>
</evidence>
<dbReference type="GO" id="GO:0016702">
    <property type="term" value="F:oxidoreductase activity, acting on single donors with incorporation of molecular oxygen, incorporation of two atoms of oxygen"/>
    <property type="evidence" value="ECO:0007669"/>
    <property type="project" value="UniProtKB-ARBA"/>
</dbReference>
<reference evidence="7 8" key="1">
    <citation type="submission" date="2011-05" db="EMBL/GenBank/DDBJ databases">
        <authorList>
            <person name="Muzny D."/>
            <person name="Qin X."/>
            <person name="Deng J."/>
            <person name="Jiang H."/>
            <person name="Liu Y."/>
            <person name="Qu J."/>
            <person name="Song X.-Z."/>
            <person name="Zhang L."/>
            <person name="Thornton R."/>
            <person name="Coyle M."/>
            <person name="Francisco L."/>
            <person name="Jackson L."/>
            <person name="Javaid M."/>
            <person name="Korchina V."/>
            <person name="Kovar C."/>
            <person name="Mata R."/>
            <person name="Mathew T."/>
            <person name="Ngo R."/>
            <person name="Nguyen L."/>
            <person name="Nguyen N."/>
            <person name="Okwuonu G."/>
            <person name="Ongeri F."/>
            <person name="Pham C."/>
            <person name="Simmons D."/>
            <person name="Wilczek-Boney K."/>
            <person name="Hale W."/>
            <person name="Jakkamsetti A."/>
            <person name="Pham P."/>
            <person name="Ruth R."/>
            <person name="San Lucas F."/>
            <person name="Warren J."/>
            <person name="Zhang J."/>
            <person name="Zhao Z."/>
            <person name="Zhou C."/>
            <person name="Zhu D."/>
            <person name="Lee S."/>
            <person name="Bess C."/>
            <person name="Blankenburg K."/>
            <person name="Forbes L."/>
            <person name="Fu Q."/>
            <person name="Gubbala S."/>
            <person name="Hirani K."/>
            <person name="Jayaseelan J.C."/>
            <person name="Lara F."/>
            <person name="Munidasa M."/>
            <person name="Palculict T."/>
            <person name="Patil S."/>
            <person name="Pu L.-L."/>
            <person name="Saada N."/>
            <person name="Tang L."/>
            <person name="Weissenberger G."/>
            <person name="Zhu Y."/>
            <person name="Hemphill L."/>
            <person name="Shang Y."/>
            <person name="Youmans B."/>
            <person name="Ayvaz T."/>
            <person name="Ross M."/>
            <person name="Santibanez J."/>
            <person name="Aqrawi P."/>
            <person name="Gross S."/>
            <person name="Joshi V."/>
            <person name="Fowler G."/>
            <person name="Nazareth L."/>
            <person name="Reid J."/>
            <person name="Worley K."/>
            <person name="Petrosino J."/>
            <person name="Highlander S."/>
            <person name="Gibbs R."/>
        </authorList>
    </citation>
    <scope>NUCLEOTIDE SEQUENCE [LARGE SCALE GENOMIC DNA]</scope>
    <source>
        <strain evidence="7 8">ATCC 33926</strain>
    </source>
</reference>
<gene>
    <name evidence="7" type="primary">ygiD</name>
    <name evidence="7" type="ORF">HMPREF9418_2954</name>
</gene>
<accession>A0AA36UHI2</accession>
<proteinExistence type="inferred from homology"/>
<comment type="caution">
    <text evidence="7">The sequence shown here is derived from an EMBL/GenBank/DDBJ whole genome shotgun (WGS) entry which is preliminary data.</text>
</comment>
<dbReference type="CDD" id="cd07363">
    <property type="entry name" value="45_DOPA_Dioxygenase"/>
    <property type="match status" value="1"/>
</dbReference>
<keyword evidence="5" id="KW-0560">Oxidoreductase</keyword>
<feature type="domain" description="Extradiol ring-cleavage dioxygenase class III enzyme subunit B" evidence="6">
    <location>
        <begin position="24"/>
        <end position="136"/>
    </location>
</feature>
<sequence length="145" mass="16320">MNKMPVLFAGHGSPMNALDAENPFNQGFRRIAQKFAKPKAILMISAHWYGNRLQVTSGERPEMIYDFYGFPAALSQVQYPAPGSPELAGLVRSLLRPENVEMNPERGFDHGAWAVLKHLYSEADIPVVQLSLNLMQPAQWHFIIN</sequence>
<dbReference type="SUPFAM" id="SSF53213">
    <property type="entry name" value="LigB-like"/>
    <property type="match status" value="1"/>
</dbReference>
<evidence type="ECO:0000256" key="1">
    <source>
        <dbReference type="ARBA" id="ARBA00001947"/>
    </source>
</evidence>
<dbReference type="Pfam" id="PF02900">
    <property type="entry name" value="LigB"/>
    <property type="match status" value="1"/>
</dbReference>
<name>A0AA36UHI2_9NEIS</name>
<keyword evidence="4" id="KW-0862">Zinc</keyword>
<keyword evidence="3" id="KW-0479">Metal-binding</keyword>
<evidence type="ECO:0000256" key="4">
    <source>
        <dbReference type="ARBA" id="ARBA00022833"/>
    </source>
</evidence>
<comment type="similarity">
    <text evidence="2">Belongs to the DODA-type extradiol aromatic ring-opening dioxygenase family.</text>
</comment>
<dbReference type="GO" id="GO:0008270">
    <property type="term" value="F:zinc ion binding"/>
    <property type="evidence" value="ECO:0007669"/>
    <property type="project" value="InterPro"/>
</dbReference>
<evidence type="ECO:0000256" key="3">
    <source>
        <dbReference type="ARBA" id="ARBA00022723"/>
    </source>
</evidence>
<dbReference type="AlphaFoldDB" id="A0AA36UHI2"/>